<organism evidence="1 2">
    <name type="scientific">Gordonia phage Gsput1</name>
    <dbReference type="NCBI Taxonomy" id="1622193"/>
    <lineage>
        <taxon>Viruses</taxon>
        <taxon>Duplodnaviria</taxon>
        <taxon>Heunggongvirae</taxon>
        <taxon>Uroviricota</taxon>
        <taxon>Caudoviricetes</taxon>
        <taxon>Ruthgordonvirinae</taxon>
        <taxon>Gesputvirus</taxon>
        <taxon>Gesputvirus gsput1</taxon>
    </lineage>
</organism>
<dbReference type="KEGG" id="vg:28800880"/>
<dbReference type="Pfam" id="PF04404">
    <property type="entry name" value="ERF"/>
    <property type="match status" value="1"/>
</dbReference>
<dbReference type="EMBL" id="KP790011">
    <property type="protein sequence ID" value="AKC03066.1"/>
    <property type="molecule type" value="Genomic_DNA"/>
</dbReference>
<dbReference type="InterPro" id="IPR007499">
    <property type="entry name" value="ERF_bacteria_virus"/>
</dbReference>
<dbReference type="RefSeq" id="YP_009275727.1">
    <property type="nucleotide sequence ID" value="NC_030932.1"/>
</dbReference>
<accession>A0A0E3T692</accession>
<reference evidence="1 2" key="1">
    <citation type="journal article" date="2015" name="Sci. Rep.">
        <title>Bacteriophages of wastewater foaming-associated filamentous Gordonia reduce host levels in raw activated sludge.</title>
        <authorList>
            <person name="Liu M."/>
            <person name="Gill J.J."/>
            <person name="Young R."/>
            <person name="Summer E.J."/>
        </authorList>
    </citation>
    <scope>NUCLEOTIDE SEQUENCE [LARGE SCALE GENOMIC DNA]</scope>
</reference>
<evidence type="ECO:0000313" key="1">
    <source>
        <dbReference type="EMBL" id="AKC03066.1"/>
    </source>
</evidence>
<sequence length="207" mass="21783">MKIGELLAKISGEVGAVAKDQQMNGGGSGPRYNFRGIDAVVNACHRAFAANGVSVVPQVKSIDYHDILIGRNKNPGVSVRVLTDYVFTGPDGDQLTATVAGEGQDQADKGTAKAQSVAMRVALLQALMLPTDEPDPDSMWEEQQTAPPEYVALRSRAIELAVAAQIPGDDLKAEYEAHGGSGAVSQAEDVEALTRLVEALEGAQPNE</sequence>
<dbReference type="GeneID" id="28800880"/>
<keyword evidence="2" id="KW-1185">Reference proteome</keyword>
<dbReference type="OrthoDB" id="7838at10239"/>
<dbReference type="Proteomes" id="UP000033018">
    <property type="component" value="Segment"/>
</dbReference>
<name>A0A0E3T692_9CAUD</name>
<evidence type="ECO:0000313" key="2">
    <source>
        <dbReference type="Proteomes" id="UP000033018"/>
    </source>
</evidence>
<proteinExistence type="predicted"/>
<protein>
    <submittedName>
        <fullName evidence="1">DNA recombination protein</fullName>
    </submittedName>
</protein>
<gene>
    <name evidence="1" type="ORF">Gsput1_41</name>
</gene>